<keyword evidence="5" id="KW-1133">Transmembrane helix</keyword>
<feature type="compositionally biased region" description="Basic and acidic residues" evidence="4">
    <location>
        <begin position="646"/>
        <end position="666"/>
    </location>
</feature>
<dbReference type="SUPFAM" id="SSF49478">
    <property type="entry name" value="Cna protein B-type domain"/>
    <property type="match status" value="1"/>
</dbReference>
<dbReference type="InterPro" id="IPR013552">
    <property type="entry name" value="Thioester_dom"/>
</dbReference>
<evidence type="ECO:0000259" key="8">
    <source>
        <dbReference type="Pfam" id="PF17802"/>
    </source>
</evidence>
<dbReference type="InterPro" id="IPR013783">
    <property type="entry name" value="Ig-like_fold"/>
</dbReference>
<comment type="similarity">
    <text evidence="1">Belongs to the serine-aspartate repeat-containing protein (SDr) family.</text>
</comment>
<protein>
    <submittedName>
        <fullName evidence="9">Cys-Gln thioester bond-forming surface protein</fullName>
    </submittedName>
</protein>
<dbReference type="RefSeq" id="WP_187302303.1">
    <property type="nucleotide sequence ID" value="NZ_JACRYT010000003.1"/>
</dbReference>
<reference evidence="9" key="1">
    <citation type="submission" date="2020-08" db="EMBL/GenBank/DDBJ databases">
        <title>Genome public.</title>
        <authorList>
            <person name="Liu C."/>
            <person name="Sun Q."/>
        </authorList>
    </citation>
    <scope>NUCLEOTIDE SEQUENCE</scope>
    <source>
        <strain evidence="9">BX12</strain>
    </source>
</reference>
<keyword evidence="10" id="KW-1185">Reference proteome</keyword>
<dbReference type="EMBL" id="JACRYT010000003">
    <property type="protein sequence ID" value="MBC6679201.1"/>
    <property type="molecule type" value="Genomic_DNA"/>
</dbReference>
<feature type="domain" description="SpaA-like prealbumin fold" evidence="8">
    <location>
        <begin position="461"/>
        <end position="544"/>
    </location>
</feature>
<sequence>MKRIWQKGISLFLVICFAVSLFPAPAFAAWQHGDKGNADFTKILIGKDGKEYYINEDVKTVFYSNNGKKTTKSGNGRKKVRWRYLKISDTTDKGSKYGYCAEFGASFSDQANYKASDSTKGKNLFKALPSDAQKIIAAALCYGRNGSRKVPVSGTNDADYYFATQVLIWEAQQGLRTITKKNGAVTGTKLAAAHSMPAKHMQKFLAGRPAEKCYNWLVKKVNEHLTVHSFASETQASAKVHKMQYNSQTGKWAVTLTDSNKKTNGITLSDSRFKVTKKQYQYTLESSEPFTTALTLTVKNDISGGSASGKLLVWNCTTNEDYQAMIMGSLDLSSSYLKVQTESRPNVTIEKQDAETGLLITASPAVYKVLDSGGRTLIENLRTGSDGKAVIKEELSPGTYQLQEIQAPDGYLLNKEPLTFTVSDTDTVVQQKDAPQRGILKVTKQGERFVPQDGKMVQESIPLEGVVFEILAAEDIITADGTVRLKAGQSAGTITTDAEGKANSGELYLGKYNIVEKEVPEGYLPPEEPITAELHFAGQEETLAITEIAVTNHQEAGEVQIEKTDVSTGQPLPDTGIEILDQDQKVLLQTRTNSDGKAFFENLPVGNYYFREFDAPEGYQIDERPYPFEIKENGEILKCEMTNQKEEIKREEAAPTKPEKPKKMDHSPQTGDFSSFWIGILIFLLAASGGTIFILIHRRKRY</sequence>
<organism evidence="9 10">
    <name type="scientific">Zhenpiania hominis</name>
    <dbReference type="NCBI Taxonomy" id="2763644"/>
    <lineage>
        <taxon>Bacteria</taxon>
        <taxon>Bacillati</taxon>
        <taxon>Bacillota</taxon>
        <taxon>Clostridia</taxon>
        <taxon>Peptostreptococcales</taxon>
        <taxon>Anaerovoracaceae</taxon>
        <taxon>Zhenpiania</taxon>
    </lineage>
</organism>
<evidence type="ECO:0000256" key="3">
    <source>
        <dbReference type="ARBA" id="ARBA00022729"/>
    </source>
</evidence>
<feature type="chain" id="PRO_5038083546" evidence="6">
    <location>
        <begin position="29"/>
        <end position="702"/>
    </location>
</feature>
<dbReference type="PANTHER" id="PTHR36108">
    <property type="entry name" value="COLOSSIN-B-RELATED"/>
    <property type="match status" value="1"/>
</dbReference>
<gene>
    <name evidence="9" type="ORF">H9L42_05095</name>
</gene>
<accession>A0A923NHN1</accession>
<keyword evidence="5" id="KW-0812">Transmembrane</keyword>
<feature type="domain" description="SpaA-like prealbumin fold" evidence="8">
    <location>
        <begin position="557"/>
        <end position="645"/>
    </location>
</feature>
<name>A0A923NHN1_9FIRM</name>
<feature type="signal peptide" evidence="6">
    <location>
        <begin position="1"/>
        <end position="28"/>
    </location>
</feature>
<feature type="domain" description="Thioester" evidence="7">
    <location>
        <begin position="98"/>
        <end position="222"/>
    </location>
</feature>
<feature type="domain" description="SpaA-like prealbumin fold" evidence="8">
    <location>
        <begin position="346"/>
        <end position="431"/>
    </location>
</feature>
<evidence type="ECO:0000313" key="9">
    <source>
        <dbReference type="EMBL" id="MBC6679201.1"/>
    </source>
</evidence>
<evidence type="ECO:0000256" key="4">
    <source>
        <dbReference type="SAM" id="MobiDB-lite"/>
    </source>
</evidence>
<feature type="transmembrane region" description="Helical" evidence="5">
    <location>
        <begin position="676"/>
        <end position="696"/>
    </location>
</feature>
<keyword evidence="5" id="KW-0472">Membrane</keyword>
<evidence type="ECO:0000313" key="10">
    <source>
        <dbReference type="Proteomes" id="UP000602647"/>
    </source>
</evidence>
<evidence type="ECO:0000256" key="1">
    <source>
        <dbReference type="ARBA" id="ARBA00007257"/>
    </source>
</evidence>
<comment type="caution">
    <text evidence="9">The sequence shown here is derived from an EMBL/GenBank/DDBJ whole genome shotgun (WGS) entry which is preliminary data.</text>
</comment>
<dbReference type="InterPro" id="IPR041033">
    <property type="entry name" value="SpaA_PFL_dom_1"/>
</dbReference>
<evidence type="ECO:0000256" key="6">
    <source>
        <dbReference type="SAM" id="SignalP"/>
    </source>
</evidence>
<proteinExistence type="inferred from homology"/>
<keyword evidence="3 6" id="KW-0732">Signal</keyword>
<dbReference type="AlphaFoldDB" id="A0A923NHN1"/>
<feature type="region of interest" description="Disordered" evidence="4">
    <location>
        <begin position="646"/>
        <end position="668"/>
    </location>
</feature>
<evidence type="ECO:0000256" key="2">
    <source>
        <dbReference type="ARBA" id="ARBA00022525"/>
    </source>
</evidence>
<evidence type="ECO:0000259" key="7">
    <source>
        <dbReference type="Pfam" id="PF08341"/>
    </source>
</evidence>
<dbReference type="Pfam" id="PF17802">
    <property type="entry name" value="SpaA"/>
    <property type="match status" value="3"/>
</dbReference>
<dbReference type="Pfam" id="PF08341">
    <property type="entry name" value="TED"/>
    <property type="match status" value="1"/>
</dbReference>
<dbReference type="Gene3D" id="2.60.40.10">
    <property type="entry name" value="Immunoglobulins"/>
    <property type="match status" value="3"/>
</dbReference>
<keyword evidence="2" id="KW-0964">Secreted</keyword>
<dbReference type="Proteomes" id="UP000602647">
    <property type="component" value="Unassembled WGS sequence"/>
</dbReference>
<dbReference type="PANTHER" id="PTHR36108:SF13">
    <property type="entry name" value="COLOSSIN-B-RELATED"/>
    <property type="match status" value="1"/>
</dbReference>
<evidence type="ECO:0000256" key="5">
    <source>
        <dbReference type="SAM" id="Phobius"/>
    </source>
</evidence>
<dbReference type="NCBIfam" id="TIGR01167">
    <property type="entry name" value="LPXTG_anchor"/>
    <property type="match status" value="1"/>
</dbReference>